<keyword evidence="1" id="KW-0472">Membrane</keyword>
<feature type="transmembrane region" description="Helical" evidence="1">
    <location>
        <begin position="17"/>
        <end position="38"/>
    </location>
</feature>
<gene>
    <name evidence="2" type="ORF">EG799_10035</name>
</gene>
<feature type="transmembrane region" description="Helical" evidence="1">
    <location>
        <begin position="205"/>
        <end position="225"/>
    </location>
</feature>
<sequence>MATLASGTRSVAGQTRFFTIMAWAMALVIVAGFVLNLAAGRSSFRVPAAYHVHAVIFMGWVGLYVAQATTISAGAIRLHAALGRLAYGWVPAMVAAGSAVMIVVARRTGGPFFFNQSEFLISNLATLWCFGGLAFWALRRQRYNGWHRRLMLCAMAILTGPGIGRLLPMPLLIPNAWLICIVLTWAFPAIGMIADRRRIGHVHPAYLWGLGIQVAVFAASMLIAYSPLGYAVTRWVVDGTPGAQRPLEAFLPPGFAM</sequence>
<evidence type="ECO:0000313" key="2">
    <source>
        <dbReference type="EMBL" id="RPF71919.1"/>
    </source>
</evidence>
<reference evidence="2 3" key="1">
    <citation type="submission" date="2018-11" db="EMBL/GenBank/DDBJ databases">
        <title>Erythrobacter spongiae sp. nov., isolated from a marine sponge.</title>
        <authorList>
            <person name="Zhuang L."/>
            <person name="Luo L."/>
        </authorList>
    </citation>
    <scope>NUCLEOTIDE SEQUENCE [LARGE SCALE GENOMIC DNA]</scope>
    <source>
        <strain evidence="2 3">HN-E23</strain>
    </source>
</reference>
<keyword evidence="1" id="KW-1133">Transmembrane helix</keyword>
<evidence type="ECO:0000313" key="3">
    <source>
        <dbReference type="Proteomes" id="UP000275232"/>
    </source>
</evidence>
<dbReference type="EMBL" id="RPFZ01000001">
    <property type="protein sequence ID" value="RPF71919.1"/>
    <property type="molecule type" value="Genomic_DNA"/>
</dbReference>
<proteinExistence type="predicted"/>
<protein>
    <recommendedName>
        <fullName evidence="4">DUF2306 domain-containing protein</fullName>
    </recommendedName>
</protein>
<keyword evidence="1" id="KW-0812">Transmembrane</keyword>
<dbReference type="AlphaFoldDB" id="A0A3N5CYZ1"/>
<feature type="transmembrane region" description="Helical" evidence="1">
    <location>
        <begin position="173"/>
        <end position="193"/>
    </location>
</feature>
<keyword evidence="3" id="KW-1185">Reference proteome</keyword>
<comment type="caution">
    <text evidence="2">The sequence shown here is derived from an EMBL/GenBank/DDBJ whole genome shotgun (WGS) entry which is preliminary data.</text>
</comment>
<organism evidence="2 3">
    <name type="scientific">Aurantiacibacter spongiae</name>
    <dbReference type="NCBI Taxonomy" id="2488860"/>
    <lineage>
        <taxon>Bacteria</taxon>
        <taxon>Pseudomonadati</taxon>
        <taxon>Pseudomonadota</taxon>
        <taxon>Alphaproteobacteria</taxon>
        <taxon>Sphingomonadales</taxon>
        <taxon>Erythrobacteraceae</taxon>
        <taxon>Aurantiacibacter</taxon>
    </lineage>
</organism>
<dbReference type="RefSeq" id="WP_123880819.1">
    <property type="nucleotide sequence ID" value="NZ_RPFZ01000001.1"/>
</dbReference>
<feature type="transmembrane region" description="Helical" evidence="1">
    <location>
        <begin position="50"/>
        <end position="73"/>
    </location>
</feature>
<dbReference type="OrthoDB" id="648493at2"/>
<accession>A0A3N5CYZ1</accession>
<evidence type="ECO:0000256" key="1">
    <source>
        <dbReference type="SAM" id="Phobius"/>
    </source>
</evidence>
<feature type="transmembrane region" description="Helical" evidence="1">
    <location>
        <begin position="119"/>
        <end position="138"/>
    </location>
</feature>
<dbReference type="Proteomes" id="UP000275232">
    <property type="component" value="Unassembled WGS sequence"/>
</dbReference>
<name>A0A3N5CYZ1_9SPHN</name>
<feature type="transmembrane region" description="Helical" evidence="1">
    <location>
        <begin position="150"/>
        <end position="167"/>
    </location>
</feature>
<evidence type="ECO:0008006" key="4">
    <source>
        <dbReference type="Google" id="ProtNLM"/>
    </source>
</evidence>
<feature type="transmembrane region" description="Helical" evidence="1">
    <location>
        <begin position="85"/>
        <end position="107"/>
    </location>
</feature>